<dbReference type="Proteomes" id="UP000571950">
    <property type="component" value="Unassembled WGS sequence"/>
</dbReference>
<keyword evidence="1 2" id="KW-0597">Phosphoprotein</keyword>
<dbReference type="EMBL" id="JACIDT010000009">
    <property type="protein sequence ID" value="MBB3927019.1"/>
    <property type="molecule type" value="Genomic_DNA"/>
</dbReference>
<protein>
    <submittedName>
        <fullName evidence="5">ActR/RegA family two-component response regulator</fullName>
    </submittedName>
</protein>
<sequence>MIECLGYMPVTATSAMEAVDHMRTADIAIAIIDYHMPNCDGLSLIHRLSAIAAAEGRQTRFIMVTGHASMELAVDAMRASAMDFLQKPVDREDLRKALQRANGLHEASVARSLLLDKISSLSSELSHLTRLIDERPVAAPPAGAQPPAAPGTAATQDDERNMVDYIRGLLRTEAKRSKLGGGALFGDPAWNILLDLLLARLEKRAVSVSSACIASGAPTSTALRLIKKLISDDVLYRIQDERDGRRSFLGINANVEKMMLDYLAGQLQR</sequence>
<dbReference type="SUPFAM" id="SSF52172">
    <property type="entry name" value="CheY-like"/>
    <property type="match status" value="1"/>
</dbReference>
<evidence type="ECO:0000256" key="3">
    <source>
        <dbReference type="SAM" id="MobiDB-lite"/>
    </source>
</evidence>
<proteinExistence type="predicted"/>
<dbReference type="InterPro" id="IPR050595">
    <property type="entry name" value="Bact_response_regulator"/>
</dbReference>
<feature type="modified residue" description="4-aspartylphosphate" evidence="2">
    <location>
        <position position="33"/>
    </location>
</feature>
<dbReference type="Gene3D" id="3.40.50.2300">
    <property type="match status" value="1"/>
</dbReference>
<reference evidence="5 6" key="1">
    <citation type="submission" date="2020-08" db="EMBL/GenBank/DDBJ databases">
        <title>Genomic Encyclopedia of Type Strains, Phase IV (KMG-IV): sequencing the most valuable type-strain genomes for metagenomic binning, comparative biology and taxonomic classification.</title>
        <authorList>
            <person name="Goeker M."/>
        </authorList>
    </citation>
    <scope>NUCLEOTIDE SEQUENCE [LARGE SCALE GENOMIC DNA]</scope>
    <source>
        <strain evidence="5 6">DSM 26189</strain>
    </source>
</reference>
<evidence type="ECO:0000313" key="5">
    <source>
        <dbReference type="EMBL" id="MBB3927019.1"/>
    </source>
</evidence>
<dbReference type="Gene3D" id="1.10.10.10">
    <property type="entry name" value="Winged helix-like DNA-binding domain superfamily/Winged helix DNA-binding domain"/>
    <property type="match status" value="1"/>
</dbReference>
<dbReference type="InterPro" id="IPR001789">
    <property type="entry name" value="Sig_transdc_resp-reg_receiver"/>
</dbReference>
<name>A0A7W6BJD0_9SPHN</name>
<dbReference type="Pfam" id="PF00072">
    <property type="entry name" value="Response_reg"/>
    <property type="match status" value="1"/>
</dbReference>
<accession>A0A7W6BJD0</accession>
<dbReference type="PANTHER" id="PTHR44591:SF25">
    <property type="entry name" value="CHEMOTAXIS TWO-COMPONENT RESPONSE REGULATOR"/>
    <property type="match status" value="1"/>
</dbReference>
<dbReference type="GO" id="GO:0000160">
    <property type="term" value="P:phosphorelay signal transduction system"/>
    <property type="evidence" value="ECO:0007669"/>
    <property type="project" value="InterPro"/>
</dbReference>
<evidence type="ECO:0000256" key="1">
    <source>
        <dbReference type="ARBA" id="ARBA00022553"/>
    </source>
</evidence>
<organism evidence="5 6">
    <name type="scientific">Sphingobium jiangsuense</name>
    <dbReference type="NCBI Taxonomy" id="870476"/>
    <lineage>
        <taxon>Bacteria</taxon>
        <taxon>Pseudomonadati</taxon>
        <taxon>Pseudomonadota</taxon>
        <taxon>Alphaproteobacteria</taxon>
        <taxon>Sphingomonadales</taxon>
        <taxon>Sphingomonadaceae</taxon>
        <taxon>Sphingobium</taxon>
    </lineage>
</organism>
<dbReference type="InterPro" id="IPR036388">
    <property type="entry name" value="WH-like_DNA-bd_sf"/>
</dbReference>
<dbReference type="InterPro" id="IPR011006">
    <property type="entry name" value="CheY-like_superfamily"/>
</dbReference>
<feature type="region of interest" description="Disordered" evidence="3">
    <location>
        <begin position="138"/>
        <end position="157"/>
    </location>
</feature>
<evidence type="ECO:0000313" key="6">
    <source>
        <dbReference type="Proteomes" id="UP000571950"/>
    </source>
</evidence>
<dbReference type="PROSITE" id="PS50110">
    <property type="entry name" value="RESPONSE_REGULATORY"/>
    <property type="match status" value="1"/>
</dbReference>
<feature type="domain" description="Response regulatory" evidence="4">
    <location>
        <begin position="1"/>
        <end position="102"/>
    </location>
</feature>
<dbReference type="SMART" id="SM00448">
    <property type="entry name" value="REC"/>
    <property type="match status" value="1"/>
</dbReference>
<keyword evidence="6" id="KW-1185">Reference proteome</keyword>
<comment type="caution">
    <text evidence="5">The sequence shown here is derived from an EMBL/GenBank/DDBJ whole genome shotgun (WGS) entry which is preliminary data.</text>
</comment>
<gene>
    <name evidence="5" type="ORF">GGR43_002742</name>
</gene>
<dbReference type="PANTHER" id="PTHR44591">
    <property type="entry name" value="STRESS RESPONSE REGULATOR PROTEIN 1"/>
    <property type="match status" value="1"/>
</dbReference>
<evidence type="ECO:0000256" key="2">
    <source>
        <dbReference type="PROSITE-ProRule" id="PRU00169"/>
    </source>
</evidence>
<dbReference type="AlphaFoldDB" id="A0A7W6BJD0"/>
<evidence type="ECO:0000259" key="4">
    <source>
        <dbReference type="PROSITE" id="PS50110"/>
    </source>
</evidence>